<evidence type="ECO:0000313" key="9">
    <source>
        <dbReference type="Ensembl" id="ENSACLP00000031734.2"/>
    </source>
</evidence>
<keyword evidence="1" id="KW-0723">Serine/threonine-protein kinase</keyword>
<evidence type="ECO:0000256" key="1">
    <source>
        <dbReference type="ARBA" id="ARBA00022527"/>
    </source>
</evidence>
<dbReference type="InterPro" id="IPR000719">
    <property type="entry name" value="Prot_kinase_dom"/>
</dbReference>
<dbReference type="GO" id="GO:0005524">
    <property type="term" value="F:ATP binding"/>
    <property type="evidence" value="ECO:0007669"/>
    <property type="project" value="UniProtKB-UniRule"/>
</dbReference>
<dbReference type="PANTHER" id="PTHR24058">
    <property type="entry name" value="DUAL SPECIFICITY PROTEIN KINASE"/>
    <property type="match status" value="1"/>
</dbReference>
<keyword evidence="5 6" id="KW-0067">ATP-binding</keyword>
<organism evidence="9 10">
    <name type="scientific">Astatotilapia calliptera</name>
    <name type="common">Eastern happy</name>
    <name type="synonym">Chromis callipterus</name>
    <dbReference type="NCBI Taxonomy" id="8154"/>
    <lineage>
        <taxon>Eukaryota</taxon>
        <taxon>Metazoa</taxon>
        <taxon>Chordata</taxon>
        <taxon>Craniata</taxon>
        <taxon>Vertebrata</taxon>
        <taxon>Euteleostomi</taxon>
        <taxon>Actinopterygii</taxon>
        <taxon>Neopterygii</taxon>
        <taxon>Teleostei</taxon>
        <taxon>Neoteleostei</taxon>
        <taxon>Acanthomorphata</taxon>
        <taxon>Ovalentaria</taxon>
        <taxon>Cichlomorphae</taxon>
        <taxon>Cichliformes</taxon>
        <taxon>Cichlidae</taxon>
        <taxon>African cichlids</taxon>
        <taxon>Pseudocrenilabrinae</taxon>
        <taxon>Haplochromini</taxon>
        <taxon>Astatotilapia</taxon>
    </lineage>
</organism>
<feature type="compositionally biased region" description="Basic and acidic residues" evidence="7">
    <location>
        <begin position="389"/>
        <end position="399"/>
    </location>
</feature>
<dbReference type="GO" id="GO:0005634">
    <property type="term" value="C:nucleus"/>
    <property type="evidence" value="ECO:0007669"/>
    <property type="project" value="TreeGrafter"/>
</dbReference>
<dbReference type="SMART" id="SM00220">
    <property type="entry name" value="S_TKc"/>
    <property type="match status" value="1"/>
</dbReference>
<keyword evidence="4" id="KW-0418">Kinase</keyword>
<dbReference type="GO" id="GO:0005737">
    <property type="term" value="C:cytoplasm"/>
    <property type="evidence" value="ECO:0007669"/>
    <property type="project" value="TreeGrafter"/>
</dbReference>
<keyword evidence="2" id="KW-0808">Transferase</keyword>
<dbReference type="Gene3D" id="1.10.510.10">
    <property type="entry name" value="Transferase(Phosphotransferase) domain 1"/>
    <property type="match status" value="1"/>
</dbReference>
<dbReference type="InterPro" id="IPR050494">
    <property type="entry name" value="Ser_Thr_dual-spec_kinase"/>
</dbReference>
<dbReference type="Pfam" id="PF00069">
    <property type="entry name" value="Pkinase"/>
    <property type="match status" value="1"/>
</dbReference>
<feature type="domain" description="Protein kinase" evidence="8">
    <location>
        <begin position="20"/>
        <end position="349"/>
    </location>
</feature>
<feature type="binding site" evidence="6">
    <location>
        <position position="49"/>
    </location>
    <ligand>
        <name>ATP</name>
        <dbReference type="ChEBI" id="CHEBI:30616"/>
    </ligand>
</feature>
<dbReference type="PROSITE" id="PS50011">
    <property type="entry name" value="PROTEIN_KINASE_DOM"/>
    <property type="match status" value="1"/>
</dbReference>
<dbReference type="Ensembl" id="ENSACLT00000032478.2">
    <property type="protein sequence ID" value="ENSACLP00000031734.2"/>
    <property type="gene ID" value="ENSACLG00000021514.2"/>
</dbReference>
<dbReference type="PROSITE" id="PS00107">
    <property type="entry name" value="PROTEIN_KINASE_ATP"/>
    <property type="match status" value="1"/>
</dbReference>
<reference evidence="9" key="3">
    <citation type="submission" date="2025-08" db="UniProtKB">
        <authorList>
            <consortium name="Ensembl"/>
        </authorList>
    </citation>
    <scope>IDENTIFICATION</scope>
</reference>
<accession>A0A3P8QRT1</accession>
<dbReference type="OMA" id="CEYEMIR"/>
<evidence type="ECO:0000256" key="2">
    <source>
        <dbReference type="ARBA" id="ARBA00022679"/>
    </source>
</evidence>
<reference evidence="10" key="2">
    <citation type="submission" date="2023-03" db="EMBL/GenBank/DDBJ databases">
        <authorList>
            <consortium name="Wellcome Sanger Institute Data Sharing"/>
        </authorList>
    </citation>
    <scope>NUCLEOTIDE SEQUENCE [LARGE SCALE GENOMIC DNA]</scope>
</reference>
<evidence type="ECO:0000256" key="5">
    <source>
        <dbReference type="ARBA" id="ARBA00022840"/>
    </source>
</evidence>
<evidence type="ECO:0000256" key="6">
    <source>
        <dbReference type="PROSITE-ProRule" id="PRU10141"/>
    </source>
</evidence>
<dbReference type="STRING" id="8154.ENSACLP00000031734"/>
<name>A0A3P8QRT1_ASTCA</name>
<reference evidence="9 10" key="1">
    <citation type="submission" date="2018-05" db="EMBL/GenBank/DDBJ databases">
        <authorList>
            <person name="Datahose"/>
        </authorList>
    </citation>
    <scope>NUCLEOTIDE SEQUENCE</scope>
</reference>
<dbReference type="Proteomes" id="UP000265100">
    <property type="component" value="Chromosome 8"/>
</dbReference>
<evidence type="ECO:0000259" key="8">
    <source>
        <dbReference type="PROSITE" id="PS50011"/>
    </source>
</evidence>
<dbReference type="GeneTree" id="ENSGT00940000155356"/>
<feature type="compositionally biased region" description="Polar residues" evidence="7">
    <location>
        <begin position="400"/>
        <end position="409"/>
    </location>
</feature>
<dbReference type="InterPro" id="IPR017441">
    <property type="entry name" value="Protein_kinase_ATP_BS"/>
</dbReference>
<evidence type="ECO:0000313" key="10">
    <source>
        <dbReference type="Proteomes" id="UP000265100"/>
    </source>
</evidence>
<feature type="compositionally biased region" description="Basic and acidic residues" evidence="7">
    <location>
        <begin position="462"/>
        <end position="505"/>
    </location>
</feature>
<dbReference type="PANTHER" id="PTHR24058:SF17">
    <property type="entry name" value="HOMEODOMAIN INTERACTING PROTEIN KINASE, ISOFORM D"/>
    <property type="match status" value="1"/>
</dbReference>
<dbReference type="GO" id="GO:0004674">
    <property type="term" value="F:protein serine/threonine kinase activity"/>
    <property type="evidence" value="ECO:0007669"/>
    <property type="project" value="UniProtKB-KW"/>
</dbReference>
<protein>
    <recommendedName>
        <fullName evidence="8">Protein kinase domain-containing protein</fullName>
    </recommendedName>
</protein>
<feature type="compositionally biased region" description="Polar residues" evidence="7">
    <location>
        <begin position="421"/>
        <end position="450"/>
    </location>
</feature>
<evidence type="ECO:0000256" key="7">
    <source>
        <dbReference type="SAM" id="MobiDB-lite"/>
    </source>
</evidence>
<reference evidence="9" key="4">
    <citation type="submission" date="2025-09" db="UniProtKB">
        <authorList>
            <consortium name="Ensembl"/>
        </authorList>
    </citation>
    <scope>IDENTIFICATION</scope>
</reference>
<dbReference type="GO" id="GO:0004713">
    <property type="term" value="F:protein tyrosine kinase activity"/>
    <property type="evidence" value="ECO:0007669"/>
    <property type="project" value="TreeGrafter"/>
</dbReference>
<evidence type="ECO:0000256" key="4">
    <source>
        <dbReference type="ARBA" id="ARBA00022777"/>
    </source>
</evidence>
<dbReference type="Bgee" id="ENSACLG00000021514">
    <property type="expression patterns" value="Expressed in testis"/>
</dbReference>
<evidence type="ECO:0000256" key="3">
    <source>
        <dbReference type="ARBA" id="ARBA00022741"/>
    </source>
</evidence>
<keyword evidence="10" id="KW-1185">Reference proteome</keyword>
<dbReference type="InterPro" id="IPR011009">
    <property type="entry name" value="Kinase-like_dom_sf"/>
</dbReference>
<keyword evidence="3 6" id="KW-0547">Nucleotide-binding</keyword>
<dbReference type="AlphaFoldDB" id="A0A3P8QRT1"/>
<proteinExistence type="predicted"/>
<dbReference type="Gene3D" id="3.30.200.20">
    <property type="entry name" value="Phosphorylase Kinase, domain 1"/>
    <property type="match status" value="1"/>
</dbReference>
<feature type="region of interest" description="Disordered" evidence="7">
    <location>
        <begin position="379"/>
        <end position="508"/>
    </location>
</feature>
<dbReference type="SUPFAM" id="SSF56112">
    <property type="entry name" value="Protein kinase-like (PK-like)"/>
    <property type="match status" value="1"/>
</dbReference>
<sequence length="561" mass="64834">MSFGNVQDKLVPGGWLSSNYRIISVVGEGTYGRVAKCVQMANKKIVAIKMIKDQDQKDPFKNQELAALQKLKACNSSKYNIVEWYQAFTVRGHLCLEFEFLEKSLLDLLQERYCNPLSLKAIRPIVIQIALALSHLKSIGTIHADLKLENVMLVNNPQEPYRVKLIDFGLACETSAAKVGSYIQTRPYRSPEIILGLPFTEAIDIWSLGCMAVSLYTGYLLYPGYSEHAILKYITETQGELPEQMLNCGQKTAKYFCREFNSDNIYHWKLKTTEQYFQEFGIEFVDRRVKKLKSLDELLYTEIIEDEDYADATAKRCDILMFVEMVKHLLHLDPRKRITPNQVLEHAFSKLSHIAWIRQRSSYVESCYEHINYLRTKKKETPGQSLHTSRTESAHKPTSDTRQSAQRNFPPSAAERKTQVVPHSQNGSPHSTQRSSHNLVRSSQSENSETIPKKAQCKRKHLQENEKDTSDPDLKRKKTNWKDVRRETLYQHERSDHDQQKRHDSMAPSCATTSYRTQNSILPIKRKPDESIFATSNKRARTNCENGKRHTFNHSWAEDHR</sequence>